<reference evidence="8 9" key="1">
    <citation type="submission" date="2011-01" db="EMBL/GenBank/DDBJ databases">
        <title>Complete sequence of Pseudoxanthomonas suwonensis 11-1.</title>
        <authorList>
            <consortium name="US DOE Joint Genome Institute"/>
            <person name="Lucas S."/>
            <person name="Copeland A."/>
            <person name="Lapidus A."/>
            <person name="Cheng J.-F."/>
            <person name="Goodwin L."/>
            <person name="Pitluck S."/>
            <person name="Teshima H."/>
            <person name="Detter J.C."/>
            <person name="Han C."/>
            <person name="Tapia R."/>
            <person name="Land M."/>
            <person name="Hauser L."/>
            <person name="Kyrpides N."/>
            <person name="Ivanova N."/>
            <person name="Ovchinnikova G."/>
            <person name="Siebers A.K."/>
            <person name="Allgaier M."/>
            <person name="Thelen M.P."/>
            <person name="Hugenholtz P."/>
            <person name="Gladden J."/>
            <person name="Woyke T."/>
        </authorList>
    </citation>
    <scope>NUCLEOTIDE SEQUENCE [LARGE SCALE GENOMIC DNA]</scope>
    <source>
        <strain evidence="9">11-1</strain>
    </source>
</reference>
<dbReference type="AlphaFoldDB" id="E6WXN2"/>
<proteinExistence type="predicted"/>
<evidence type="ECO:0000256" key="2">
    <source>
        <dbReference type="ARBA" id="ARBA00023136"/>
    </source>
</evidence>
<organism evidence="8 9">
    <name type="scientific">Pseudoxanthomonas suwonensis (strain 11-1)</name>
    <dbReference type="NCBI Taxonomy" id="743721"/>
    <lineage>
        <taxon>Bacteria</taxon>
        <taxon>Pseudomonadati</taxon>
        <taxon>Pseudomonadota</taxon>
        <taxon>Gammaproteobacteria</taxon>
        <taxon>Lysobacterales</taxon>
        <taxon>Lysobacteraceae</taxon>
        <taxon>Pseudoxanthomonas</taxon>
    </lineage>
</organism>
<dbReference type="STRING" id="743721.Psesu_3075"/>
<feature type="region of interest" description="Disordered" evidence="5">
    <location>
        <begin position="322"/>
        <end position="348"/>
    </location>
</feature>
<dbReference type="PROSITE" id="PS51123">
    <property type="entry name" value="OMPA_2"/>
    <property type="match status" value="1"/>
</dbReference>
<keyword evidence="3" id="KW-0998">Cell outer membrane</keyword>
<dbReference type="Pfam" id="PF00691">
    <property type="entry name" value="OmpA"/>
    <property type="match status" value="1"/>
</dbReference>
<dbReference type="HOGENOM" id="CLU_055761_0_0_6"/>
<sequence>MIQPRILPLALLLAVGLTACGQDQPPAADGETAPGATAGADADAVAGQAGDGVQDVAAADGKPAFDIGSVPRSTVALGDFPYIQLPRGYEADKRSVIAKDFARFPFWVDGEAVWVEGRFEGNELRPADGKAMSEYEVRRNFEAIVEQMGGVKLSEGRIPRETLDSWGSEITQGFNGAIGDVWSEPVHTYVVRRDEGNIWIHLVTNSAQGWYLIGQEQGFEQTASLLPASELKAQIDSTGKVALQVNFATDRTEILPESQPQIDQVVELLQQDPQLNLGVEGHTDDTGDAGHNLRLSEGRSNAVVKALVARGIDAARLTSAGFGSTRPVADNGSEEGKARNRRVELVKR</sequence>
<keyword evidence="9" id="KW-1185">Reference proteome</keyword>
<feature type="signal peptide" evidence="6">
    <location>
        <begin position="1"/>
        <end position="21"/>
    </location>
</feature>
<dbReference type="eggNOG" id="COG2885">
    <property type="taxonomic scope" value="Bacteria"/>
</dbReference>
<evidence type="ECO:0000256" key="3">
    <source>
        <dbReference type="ARBA" id="ARBA00023237"/>
    </source>
</evidence>
<dbReference type="InterPro" id="IPR050330">
    <property type="entry name" value="Bact_OuterMem_StrucFunc"/>
</dbReference>
<accession>E6WXN2</accession>
<dbReference type="PRINTS" id="PR01021">
    <property type="entry name" value="OMPADOMAIN"/>
</dbReference>
<evidence type="ECO:0000259" key="7">
    <source>
        <dbReference type="PROSITE" id="PS51123"/>
    </source>
</evidence>
<comment type="subcellular location">
    <subcellularLocation>
        <location evidence="1">Cell outer membrane</location>
    </subcellularLocation>
</comment>
<keyword evidence="2 4" id="KW-0472">Membrane</keyword>
<name>E6WXN2_PSEUU</name>
<protein>
    <submittedName>
        <fullName evidence="8">OmpA/MotB domain protein</fullName>
    </submittedName>
</protein>
<evidence type="ECO:0000256" key="4">
    <source>
        <dbReference type="PROSITE-ProRule" id="PRU00473"/>
    </source>
</evidence>
<feature type="chain" id="PRO_5003212360" evidence="6">
    <location>
        <begin position="22"/>
        <end position="348"/>
    </location>
</feature>
<evidence type="ECO:0000256" key="5">
    <source>
        <dbReference type="SAM" id="MobiDB-lite"/>
    </source>
</evidence>
<dbReference type="SUPFAM" id="SSF103088">
    <property type="entry name" value="OmpA-like"/>
    <property type="match status" value="1"/>
</dbReference>
<evidence type="ECO:0000313" key="8">
    <source>
        <dbReference type="EMBL" id="ADV28898.1"/>
    </source>
</evidence>
<dbReference type="PROSITE" id="PS51257">
    <property type="entry name" value="PROKAR_LIPOPROTEIN"/>
    <property type="match status" value="1"/>
</dbReference>
<dbReference type="Proteomes" id="UP000008632">
    <property type="component" value="Chromosome"/>
</dbReference>
<feature type="compositionally biased region" description="Basic and acidic residues" evidence="5">
    <location>
        <begin position="334"/>
        <end position="348"/>
    </location>
</feature>
<feature type="domain" description="OmpA-like" evidence="7">
    <location>
        <begin position="234"/>
        <end position="348"/>
    </location>
</feature>
<dbReference type="InterPro" id="IPR006664">
    <property type="entry name" value="OMP_bac"/>
</dbReference>
<keyword evidence="6" id="KW-0732">Signal</keyword>
<gene>
    <name evidence="8" type="ordered locus">Psesu_3075</name>
</gene>
<dbReference type="OrthoDB" id="9792021at2"/>
<dbReference type="PANTHER" id="PTHR30329:SF21">
    <property type="entry name" value="LIPOPROTEIN YIAD-RELATED"/>
    <property type="match status" value="1"/>
</dbReference>
<dbReference type="InterPro" id="IPR006665">
    <property type="entry name" value="OmpA-like"/>
</dbReference>
<dbReference type="GO" id="GO:0009279">
    <property type="term" value="C:cell outer membrane"/>
    <property type="evidence" value="ECO:0007669"/>
    <property type="project" value="UniProtKB-SubCell"/>
</dbReference>
<dbReference type="EMBL" id="CP002446">
    <property type="protein sequence ID" value="ADV28898.1"/>
    <property type="molecule type" value="Genomic_DNA"/>
</dbReference>
<dbReference type="KEGG" id="psu:Psesu_3075"/>
<dbReference type="InterPro" id="IPR036737">
    <property type="entry name" value="OmpA-like_sf"/>
</dbReference>
<dbReference type="RefSeq" id="WP_013536723.1">
    <property type="nucleotide sequence ID" value="NC_014924.1"/>
</dbReference>
<dbReference type="PANTHER" id="PTHR30329">
    <property type="entry name" value="STATOR ELEMENT OF FLAGELLAR MOTOR COMPLEX"/>
    <property type="match status" value="1"/>
</dbReference>
<evidence type="ECO:0000256" key="1">
    <source>
        <dbReference type="ARBA" id="ARBA00004442"/>
    </source>
</evidence>
<dbReference type="CDD" id="cd07185">
    <property type="entry name" value="OmpA_C-like"/>
    <property type="match status" value="1"/>
</dbReference>
<evidence type="ECO:0000313" key="9">
    <source>
        <dbReference type="Proteomes" id="UP000008632"/>
    </source>
</evidence>
<evidence type="ECO:0000256" key="6">
    <source>
        <dbReference type="SAM" id="SignalP"/>
    </source>
</evidence>
<dbReference type="Gene3D" id="3.30.1330.60">
    <property type="entry name" value="OmpA-like domain"/>
    <property type="match status" value="1"/>
</dbReference>